<name>A0ABV6Z485_UNCC1</name>
<evidence type="ECO:0000313" key="1">
    <source>
        <dbReference type="EMBL" id="MFC1853229.1"/>
    </source>
</evidence>
<keyword evidence="2" id="KW-1185">Reference proteome</keyword>
<accession>A0ABV6Z485</accession>
<dbReference type="Proteomes" id="UP001594351">
    <property type="component" value="Unassembled WGS sequence"/>
</dbReference>
<evidence type="ECO:0000313" key="2">
    <source>
        <dbReference type="Proteomes" id="UP001594351"/>
    </source>
</evidence>
<organism evidence="1 2">
    <name type="scientific">candidate division CSSED10-310 bacterium</name>
    <dbReference type="NCBI Taxonomy" id="2855610"/>
    <lineage>
        <taxon>Bacteria</taxon>
        <taxon>Bacteria division CSSED10-310</taxon>
    </lineage>
</organism>
<dbReference type="SUPFAM" id="SSF56059">
    <property type="entry name" value="Glutathione synthetase ATP-binding domain-like"/>
    <property type="match status" value="1"/>
</dbReference>
<proteinExistence type="predicted"/>
<sequence>MTELINAVNQEFRKIMEKMNDTNYPAQKMLDEVNAKAMAKNLKVTTDTGETKPFPVFLKPFFVDNTQVAMLQHATLIMMRVLEKVVDLYFSQPETRPLFLLKPEEEELSAIDPGYPEILRITRNDAFLSDDSFKFIEFNCDSPGGPYWADVLNDELWDSPVIKELRKLFWFHRDYFVPQTHQTLLQAYREFGGKKEKPFIAIVAGGGVTLEEFKAIAAWLNERGYPSEYSEPDWLEYDGENLKTQSGKTVDIIYRRGWIVDWTGRMDRIKPLIKAYKDKKVCVVNSPRTILGANKSLMAVIQRDDIMKIFTAAEKKVIHDHLPWTRIVEPGKTTYHGKEYDLYDLLRTQKDTLVLKPYDMLGGKGVYVGIALNQNEWEQGIEQTTKQKYVAQEYVPAPEEKFPVITDQSLDFMIKKVNVNFYAYHGRHAGGMVRTSDSAVINISAGGGLTPIYNVGGHI</sequence>
<comment type="caution">
    <text evidence="1">The sequence shown here is derived from an EMBL/GenBank/DDBJ whole genome shotgun (WGS) entry which is preliminary data.</text>
</comment>
<evidence type="ECO:0008006" key="3">
    <source>
        <dbReference type="Google" id="ProtNLM"/>
    </source>
</evidence>
<gene>
    <name evidence="1" type="ORF">ACFL27_23775</name>
</gene>
<protein>
    <recommendedName>
        <fullName evidence="3">Circularly permuted type 2 ATP-grasp protein</fullName>
    </recommendedName>
</protein>
<reference evidence="1 2" key="1">
    <citation type="submission" date="2024-09" db="EMBL/GenBank/DDBJ databases">
        <title>Laminarin stimulates single cell rates of sulfate reduction while oxygen inhibits transcriptomic activity in coastal marine sediment.</title>
        <authorList>
            <person name="Lindsay M."/>
            <person name="Orcutt B."/>
            <person name="Emerson D."/>
            <person name="Stepanauskas R."/>
            <person name="D'Angelo T."/>
        </authorList>
    </citation>
    <scope>NUCLEOTIDE SEQUENCE [LARGE SCALE GENOMIC DNA]</scope>
    <source>
        <strain evidence="1">SAG AM-311-K15</strain>
    </source>
</reference>
<dbReference type="EMBL" id="JBHPBY010000451">
    <property type="protein sequence ID" value="MFC1853229.1"/>
    <property type="molecule type" value="Genomic_DNA"/>
</dbReference>